<evidence type="ECO:0000313" key="2">
    <source>
        <dbReference type="Proteomes" id="UP000015105"/>
    </source>
</evidence>
<reference evidence="1" key="4">
    <citation type="submission" date="2019-03" db="UniProtKB">
        <authorList>
            <consortium name="EnsemblPlants"/>
        </authorList>
    </citation>
    <scope>IDENTIFICATION</scope>
</reference>
<name>A0A453S5M3_AEGTS</name>
<organism evidence="1 2">
    <name type="scientific">Aegilops tauschii subsp. strangulata</name>
    <name type="common">Goatgrass</name>
    <dbReference type="NCBI Taxonomy" id="200361"/>
    <lineage>
        <taxon>Eukaryota</taxon>
        <taxon>Viridiplantae</taxon>
        <taxon>Streptophyta</taxon>
        <taxon>Embryophyta</taxon>
        <taxon>Tracheophyta</taxon>
        <taxon>Spermatophyta</taxon>
        <taxon>Magnoliopsida</taxon>
        <taxon>Liliopsida</taxon>
        <taxon>Poales</taxon>
        <taxon>Poaceae</taxon>
        <taxon>BOP clade</taxon>
        <taxon>Pooideae</taxon>
        <taxon>Triticodae</taxon>
        <taxon>Triticeae</taxon>
        <taxon>Triticinae</taxon>
        <taxon>Aegilops</taxon>
    </lineage>
</organism>
<keyword evidence="2" id="KW-1185">Reference proteome</keyword>
<reference evidence="1" key="5">
    <citation type="journal article" date="2021" name="G3 (Bethesda)">
        <title>Aegilops tauschii genome assembly Aet v5.0 features greater sequence contiguity and improved annotation.</title>
        <authorList>
            <person name="Wang L."/>
            <person name="Zhu T."/>
            <person name="Rodriguez J.C."/>
            <person name="Deal K.R."/>
            <person name="Dubcovsky J."/>
            <person name="McGuire P.E."/>
            <person name="Lux T."/>
            <person name="Spannagl M."/>
            <person name="Mayer K.F.X."/>
            <person name="Baldrich P."/>
            <person name="Meyers B.C."/>
            <person name="Huo N."/>
            <person name="Gu Y.Q."/>
            <person name="Zhou H."/>
            <person name="Devos K.M."/>
            <person name="Bennetzen J.L."/>
            <person name="Unver T."/>
            <person name="Budak H."/>
            <person name="Gulick P.J."/>
            <person name="Galiba G."/>
            <person name="Kalapos B."/>
            <person name="Nelson D.R."/>
            <person name="Li P."/>
            <person name="You F.M."/>
            <person name="Luo M.C."/>
            <person name="Dvorak J."/>
        </authorList>
    </citation>
    <scope>NUCLEOTIDE SEQUENCE [LARGE SCALE GENOMIC DNA]</scope>
    <source>
        <strain evidence="1">cv. AL8/78</strain>
    </source>
</reference>
<protein>
    <submittedName>
        <fullName evidence="1">Uncharacterized protein</fullName>
    </submittedName>
</protein>
<proteinExistence type="predicted"/>
<dbReference type="EnsemblPlants" id="AET7Gv20823600.13">
    <property type="protein sequence ID" value="AET7Gv20823600.13"/>
    <property type="gene ID" value="AET7Gv20823600"/>
</dbReference>
<dbReference type="Proteomes" id="UP000015105">
    <property type="component" value="Chromosome 7D"/>
</dbReference>
<accession>A0A453S5M3</accession>
<reference evidence="2" key="2">
    <citation type="journal article" date="2017" name="Nat. Plants">
        <title>The Aegilops tauschii genome reveals multiple impacts of transposons.</title>
        <authorList>
            <person name="Zhao G."/>
            <person name="Zou C."/>
            <person name="Li K."/>
            <person name="Wang K."/>
            <person name="Li T."/>
            <person name="Gao L."/>
            <person name="Zhang X."/>
            <person name="Wang H."/>
            <person name="Yang Z."/>
            <person name="Liu X."/>
            <person name="Jiang W."/>
            <person name="Mao L."/>
            <person name="Kong X."/>
            <person name="Jiao Y."/>
            <person name="Jia J."/>
        </authorList>
    </citation>
    <scope>NUCLEOTIDE SEQUENCE [LARGE SCALE GENOMIC DNA]</scope>
    <source>
        <strain evidence="2">cv. AL8/78</strain>
    </source>
</reference>
<evidence type="ECO:0000313" key="1">
    <source>
        <dbReference type="EnsemblPlants" id="AET7Gv20823600.13"/>
    </source>
</evidence>
<reference evidence="2" key="1">
    <citation type="journal article" date="2014" name="Science">
        <title>Ancient hybridizations among the ancestral genomes of bread wheat.</title>
        <authorList>
            <consortium name="International Wheat Genome Sequencing Consortium,"/>
            <person name="Marcussen T."/>
            <person name="Sandve S.R."/>
            <person name="Heier L."/>
            <person name="Spannagl M."/>
            <person name="Pfeifer M."/>
            <person name="Jakobsen K.S."/>
            <person name="Wulff B.B."/>
            <person name="Steuernagel B."/>
            <person name="Mayer K.F."/>
            <person name="Olsen O.A."/>
        </authorList>
    </citation>
    <scope>NUCLEOTIDE SEQUENCE [LARGE SCALE GENOMIC DNA]</scope>
    <source>
        <strain evidence="2">cv. AL8/78</strain>
    </source>
</reference>
<sequence length="109" mass="12719">MMNFFCPMEIVQVGCIFSFACRITTRPTVFGTTDQIEKQPALPILDTTEWTMERRSFRHLQRRHSAIRFHPLLPQRQHELQQGVVPRTRIVVAAVAVWNQPQYSGQKPN</sequence>
<dbReference type="AlphaFoldDB" id="A0A453S5M3"/>
<reference evidence="1" key="3">
    <citation type="journal article" date="2017" name="Nature">
        <title>Genome sequence of the progenitor of the wheat D genome Aegilops tauschii.</title>
        <authorList>
            <person name="Luo M.C."/>
            <person name="Gu Y.Q."/>
            <person name="Puiu D."/>
            <person name="Wang H."/>
            <person name="Twardziok S.O."/>
            <person name="Deal K.R."/>
            <person name="Huo N."/>
            <person name="Zhu T."/>
            <person name="Wang L."/>
            <person name="Wang Y."/>
            <person name="McGuire P.E."/>
            <person name="Liu S."/>
            <person name="Long H."/>
            <person name="Ramasamy R.K."/>
            <person name="Rodriguez J.C."/>
            <person name="Van S.L."/>
            <person name="Yuan L."/>
            <person name="Wang Z."/>
            <person name="Xia Z."/>
            <person name="Xiao L."/>
            <person name="Anderson O.D."/>
            <person name="Ouyang S."/>
            <person name="Liang Y."/>
            <person name="Zimin A.V."/>
            <person name="Pertea G."/>
            <person name="Qi P."/>
            <person name="Bennetzen J.L."/>
            <person name="Dai X."/>
            <person name="Dawson M.W."/>
            <person name="Muller H.G."/>
            <person name="Kugler K."/>
            <person name="Rivarola-Duarte L."/>
            <person name="Spannagl M."/>
            <person name="Mayer K.F.X."/>
            <person name="Lu F.H."/>
            <person name="Bevan M.W."/>
            <person name="Leroy P."/>
            <person name="Li P."/>
            <person name="You F.M."/>
            <person name="Sun Q."/>
            <person name="Liu Z."/>
            <person name="Lyons E."/>
            <person name="Wicker T."/>
            <person name="Salzberg S.L."/>
            <person name="Devos K.M."/>
            <person name="Dvorak J."/>
        </authorList>
    </citation>
    <scope>NUCLEOTIDE SEQUENCE [LARGE SCALE GENOMIC DNA]</scope>
    <source>
        <strain evidence="1">cv. AL8/78</strain>
    </source>
</reference>
<dbReference type="Gramene" id="AET7Gv20823600.13">
    <property type="protein sequence ID" value="AET7Gv20823600.13"/>
    <property type="gene ID" value="AET7Gv20823600"/>
</dbReference>